<dbReference type="InterPro" id="IPR029526">
    <property type="entry name" value="PGBD"/>
</dbReference>
<protein>
    <recommendedName>
        <fullName evidence="1">PiggyBac transposable element-derived protein domain-containing protein</fullName>
    </recommendedName>
</protein>
<dbReference type="PANTHER" id="PTHR46599:SF3">
    <property type="entry name" value="PIGGYBAC TRANSPOSABLE ELEMENT-DERIVED PROTEIN 4"/>
    <property type="match status" value="1"/>
</dbReference>
<dbReference type="Proteomes" id="UP000198211">
    <property type="component" value="Unassembled WGS sequence"/>
</dbReference>
<dbReference type="Pfam" id="PF13843">
    <property type="entry name" value="DDE_Tnp_1_7"/>
    <property type="match status" value="1"/>
</dbReference>
<organism evidence="2 3">
    <name type="scientific">Phytophthora megakarya</name>
    <dbReference type="NCBI Taxonomy" id="4795"/>
    <lineage>
        <taxon>Eukaryota</taxon>
        <taxon>Sar</taxon>
        <taxon>Stramenopiles</taxon>
        <taxon>Oomycota</taxon>
        <taxon>Peronosporomycetes</taxon>
        <taxon>Peronosporales</taxon>
        <taxon>Peronosporaceae</taxon>
        <taxon>Phytophthora</taxon>
    </lineage>
</organism>
<sequence length="370" mass="42121">MFEKLKTPGKTTKEQFMNKDSKKLDIKPHEVLHVLGLLLARMLNPHRRRFCNHWSRHGVRAVARGTFNEWMSRNWFEHVMVNLHFTNNADVRASTDRAWKPLSVVAILHKTLPSVIPSRNRKNPTRQYLKAKPHKLEVYCGAAQHTAEVGNVPTSQHSADPNTGSSAVIQNLEAKVFHLVVTNRFYTSGQLAFQLLHRKVYSIGTIQGDKLVYPQEMWRKTDIDLSEFPMVHGIESLFNSWGQVQTEIWKRAVCTCKIVLALFKVTINFCITERRTRDTGGRHQVIPCPVMCKKYYKSIFLGLVDVAIVNAYIVFKEAQVGNGKKPVSHAEFLLKLHAQLLRLSDRDFQESVAPSVQGSSTEAFPPLGPC</sequence>
<proteinExistence type="predicted"/>
<dbReference type="AlphaFoldDB" id="A0A225V6Y5"/>
<evidence type="ECO:0000313" key="2">
    <source>
        <dbReference type="EMBL" id="OWZ00160.1"/>
    </source>
</evidence>
<reference evidence="3" key="1">
    <citation type="submission" date="2017-03" db="EMBL/GenBank/DDBJ databases">
        <title>Phytopthora megakarya and P. palmivora, two closely related causual agents of cacao black pod achieved similar genome size and gene model numbers by different mechanisms.</title>
        <authorList>
            <person name="Ali S."/>
            <person name="Shao J."/>
            <person name="Larry D.J."/>
            <person name="Kronmiller B."/>
            <person name="Shen D."/>
            <person name="Strem M.D."/>
            <person name="Melnick R.L."/>
            <person name="Guiltinan M.J."/>
            <person name="Tyler B.M."/>
            <person name="Meinhardt L.W."/>
            <person name="Bailey B.A."/>
        </authorList>
    </citation>
    <scope>NUCLEOTIDE SEQUENCE [LARGE SCALE GENOMIC DNA]</scope>
    <source>
        <strain evidence="3">zdho120</strain>
    </source>
</reference>
<dbReference type="EMBL" id="NBNE01007845">
    <property type="protein sequence ID" value="OWZ00160.1"/>
    <property type="molecule type" value="Genomic_DNA"/>
</dbReference>
<dbReference type="OrthoDB" id="122438at2759"/>
<keyword evidence="3" id="KW-1185">Reference proteome</keyword>
<evidence type="ECO:0000313" key="3">
    <source>
        <dbReference type="Proteomes" id="UP000198211"/>
    </source>
</evidence>
<gene>
    <name evidence="2" type="ORF">PHMEG_00028717</name>
</gene>
<dbReference type="PANTHER" id="PTHR46599">
    <property type="entry name" value="PIGGYBAC TRANSPOSABLE ELEMENT-DERIVED PROTEIN 4"/>
    <property type="match status" value="1"/>
</dbReference>
<evidence type="ECO:0000259" key="1">
    <source>
        <dbReference type="Pfam" id="PF13843"/>
    </source>
</evidence>
<feature type="domain" description="PiggyBac transposable element-derived protein" evidence="1">
    <location>
        <begin position="18"/>
        <end position="298"/>
    </location>
</feature>
<comment type="caution">
    <text evidence="2">The sequence shown here is derived from an EMBL/GenBank/DDBJ whole genome shotgun (WGS) entry which is preliminary data.</text>
</comment>
<name>A0A225V6Y5_9STRA</name>
<accession>A0A225V6Y5</accession>